<reference evidence="3" key="1">
    <citation type="journal article" date="2019" name="IScience">
        <title>Narwhal Genome Reveals Long-Term Low Genetic Diversity despite Current Large Abundance Size.</title>
        <authorList>
            <person name="Westbury M.V."/>
            <person name="Petersen B."/>
            <person name="Garde E."/>
            <person name="Heide-Jorgensen M.P."/>
            <person name="Lorenzen E.D."/>
        </authorList>
    </citation>
    <scope>NUCLEOTIDE SEQUENCE [LARGE SCALE GENOMIC DNA]</scope>
</reference>
<name>A0A4U1EIE2_MONMO</name>
<feature type="compositionally biased region" description="Polar residues" evidence="1">
    <location>
        <begin position="116"/>
        <end position="126"/>
    </location>
</feature>
<organism evidence="2 3">
    <name type="scientific">Monodon monoceros</name>
    <name type="common">Narwhal</name>
    <name type="synonym">Ceratodon monodon</name>
    <dbReference type="NCBI Taxonomy" id="40151"/>
    <lineage>
        <taxon>Eukaryota</taxon>
        <taxon>Metazoa</taxon>
        <taxon>Chordata</taxon>
        <taxon>Craniata</taxon>
        <taxon>Vertebrata</taxon>
        <taxon>Euteleostomi</taxon>
        <taxon>Mammalia</taxon>
        <taxon>Eutheria</taxon>
        <taxon>Laurasiatheria</taxon>
        <taxon>Artiodactyla</taxon>
        <taxon>Whippomorpha</taxon>
        <taxon>Cetacea</taxon>
        <taxon>Odontoceti</taxon>
        <taxon>Monodontidae</taxon>
        <taxon>Monodon</taxon>
    </lineage>
</organism>
<protein>
    <submittedName>
        <fullName evidence="2">Uncharacterized protein</fullName>
    </submittedName>
</protein>
<dbReference type="EMBL" id="RWIC01001380">
    <property type="protein sequence ID" value="TKC36052.1"/>
    <property type="molecule type" value="Genomic_DNA"/>
</dbReference>
<gene>
    <name evidence="2" type="ORF">EI555_006144</name>
</gene>
<evidence type="ECO:0000313" key="3">
    <source>
        <dbReference type="Proteomes" id="UP000308365"/>
    </source>
</evidence>
<sequence length="178" mass="18903">FKAFPETRWAQGQGRRTEFCCYLLCAEPQPAPAFKELTDEVEEFRGQPGWIGAQTAAPAQTLGPGKDGEGGGGEAAGGPGTGLLPLRWKVRPHVSLLSFHYIQIRSAINFIKSKQSWSENGASRQSRGGLGRRNQGEQGRAVVAAVKRAGDGGPGEGASLQDSPSPGIPPFLWPSTSF</sequence>
<dbReference type="AlphaFoldDB" id="A0A4U1EIE2"/>
<evidence type="ECO:0000256" key="1">
    <source>
        <dbReference type="SAM" id="MobiDB-lite"/>
    </source>
</evidence>
<feature type="non-terminal residue" evidence="2">
    <location>
        <position position="1"/>
    </location>
</feature>
<feature type="region of interest" description="Disordered" evidence="1">
    <location>
        <begin position="116"/>
        <end position="178"/>
    </location>
</feature>
<feature type="region of interest" description="Disordered" evidence="1">
    <location>
        <begin position="56"/>
        <end position="78"/>
    </location>
</feature>
<dbReference type="Proteomes" id="UP000308365">
    <property type="component" value="Unassembled WGS sequence"/>
</dbReference>
<comment type="caution">
    <text evidence="2">The sequence shown here is derived from an EMBL/GenBank/DDBJ whole genome shotgun (WGS) entry which is preliminary data.</text>
</comment>
<accession>A0A4U1EIE2</accession>
<proteinExistence type="predicted"/>
<evidence type="ECO:0000313" key="2">
    <source>
        <dbReference type="EMBL" id="TKC36052.1"/>
    </source>
</evidence>